<dbReference type="PANTHER" id="PTHR31080">
    <property type="entry name" value="PECTINESTERASE INHIBITOR-LIKE"/>
    <property type="match status" value="1"/>
</dbReference>
<dbReference type="GO" id="GO:0004857">
    <property type="term" value="F:enzyme inhibitor activity"/>
    <property type="evidence" value="ECO:0007669"/>
    <property type="project" value="InterPro"/>
</dbReference>
<keyword evidence="5" id="KW-1185">Reference proteome</keyword>
<accession>A0A8S0V394</accession>
<keyword evidence="1 2" id="KW-0732">Signal</keyword>
<name>A0A8S0V394_OLEEU</name>
<sequence length="248" mass="26781">MKGLLAASMLMIHVHGIPQEKDQNPIETTGTPHHQLCISSLHINADVAGLGLIMVDAMKAKDKEMSNAIKKIKGSRPELRNALNKCTDVYNAILEVDVLESVEALTKGDPKFAENGMADSSMEAVLCNPTSINEDVAGLGLIMVAAVKAKAKETMKAITKLKVSRPELRIALNDCSDRYNAILAGDVPEAEQALRGNPKFAENGMADSSIEAVACEENFKKVKSPLTGFNNKMRDLSDVARAIIRNLL</sequence>
<dbReference type="Pfam" id="PF04043">
    <property type="entry name" value="PMEI"/>
    <property type="match status" value="1"/>
</dbReference>
<dbReference type="AlphaFoldDB" id="A0A8S0V394"/>
<dbReference type="Gramene" id="OE9A065385T1">
    <property type="protein sequence ID" value="OE9A065385C1"/>
    <property type="gene ID" value="OE9A065385"/>
</dbReference>
<evidence type="ECO:0000313" key="4">
    <source>
        <dbReference type="EMBL" id="CAA3023929.1"/>
    </source>
</evidence>
<evidence type="ECO:0000313" key="5">
    <source>
        <dbReference type="Proteomes" id="UP000594638"/>
    </source>
</evidence>
<feature type="chain" id="PRO_5035730203" evidence="2">
    <location>
        <begin position="17"/>
        <end position="248"/>
    </location>
</feature>
<dbReference type="PANTHER" id="PTHR31080:SF261">
    <property type="entry name" value="OS12G0128900 PROTEIN"/>
    <property type="match status" value="1"/>
</dbReference>
<dbReference type="InterPro" id="IPR035513">
    <property type="entry name" value="Invertase/methylesterase_inhib"/>
</dbReference>
<dbReference type="SUPFAM" id="SSF101148">
    <property type="entry name" value="Plant invertase/pectin methylesterase inhibitor"/>
    <property type="match status" value="2"/>
</dbReference>
<dbReference type="Proteomes" id="UP000594638">
    <property type="component" value="Unassembled WGS sequence"/>
</dbReference>
<dbReference type="InterPro" id="IPR006501">
    <property type="entry name" value="Pectinesterase_inhib_dom"/>
</dbReference>
<organism evidence="4 5">
    <name type="scientific">Olea europaea subsp. europaea</name>
    <dbReference type="NCBI Taxonomy" id="158383"/>
    <lineage>
        <taxon>Eukaryota</taxon>
        <taxon>Viridiplantae</taxon>
        <taxon>Streptophyta</taxon>
        <taxon>Embryophyta</taxon>
        <taxon>Tracheophyta</taxon>
        <taxon>Spermatophyta</taxon>
        <taxon>Magnoliopsida</taxon>
        <taxon>eudicotyledons</taxon>
        <taxon>Gunneridae</taxon>
        <taxon>Pentapetalae</taxon>
        <taxon>asterids</taxon>
        <taxon>lamiids</taxon>
        <taxon>Lamiales</taxon>
        <taxon>Oleaceae</taxon>
        <taxon>Oleeae</taxon>
        <taxon>Olea</taxon>
    </lineage>
</organism>
<evidence type="ECO:0000259" key="3">
    <source>
        <dbReference type="SMART" id="SM00856"/>
    </source>
</evidence>
<dbReference type="InterPro" id="IPR051955">
    <property type="entry name" value="PME_Inhibitor"/>
</dbReference>
<dbReference type="NCBIfam" id="TIGR01614">
    <property type="entry name" value="PME_inhib"/>
    <property type="match status" value="1"/>
</dbReference>
<dbReference type="OrthoDB" id="1918674at2759"/>
<protein>
    <submittedName>
        <fullName evidence="4">Cell wall vacuolar inhibitor of fructosidase 1-like</fullName>
    </submittedName>
</protein>
<dbReference type="EMBL" id="CACTIH010009099">
    <property type="protein sequence ID" value="CAA3023929.1"/>
    <property type="molecule type" value="Genomic_DNA"/>
</dbReference>
<comment type="caution">
    <text evidence="4">The sequence shown here is derived from an EMBL/GenBank/DDBJ whole genome shotgun (WGS) entry which is preliminary data.</text>
</comment>
<gene>
    <name evidence="4" type="ORF">OLEA9_A065385</name>
</gene>
<dbReference type="SMART" id="SM00856">
    <property type="entry name" value="PMEI"/>
    <property type="match status" value="1"/>
</dbReference>
<evidence type="ECO:0000256" key="1">
    <source>
        <dbReference type="ARBA" id="ARBA00022729"/>
    </source>
</evidence>
<feature type="signal peptide" evidence="2">
    <location>
        <begin position="1"/>
        <end position="16"/>
    </location>
</feature>
<reference evidence="4 5" key="1">
    <citation type="submission" date="2019-12" db="EMBL/GenBank/DDBJ databases">
        <authorList>
            <person name="Alioto T."/>
            <person name="Alioto T."/>
            <person name="Gomez Garrido J."/>
        </authorList>
    </citation>
    <scope>NUCLEOTIDE SEQUENCE [LARGE SCALE GENOMIC DNA]</scope>
</reference>
<evidence type="ECO:0000256" key="2">
    <source>
        <dbReference type="SAM" id="SignalP"/>
    </source>
</evidence>
<feature type="domain" description="Pectinesterase inhibitor" evidence="3">
    <location>
        <begin position="117"/>
        <end position="243"/>
    </location>
</feature>
<proteinExistence type="predicted"/>
<dbReference type="Gene3D" id="1.20.140.40">
    <property type="entry name" value="Invertase/pectin methylesterase inhibitor family protein"/>
    <property type="match status" value="2"/>
</dbReference>